<evidence type="ECO:0000256" key="4">
    <source>
        <dbReference type="ARBA" id="ARBA00022670"/>
    </source>
</evidence>
<keyword evidence="8" id="KW-0862">Zinc</keyword>
<dbReference type="PANTHER" id="PTHR11705:SF143">
    <property type="entry name" value="SLL0236 PROTEIN"/>
    <property type="match status" value="1"/>
</dbReference>
<keyword evidence="9" id="KW-0482">Metalloprotease</keyword>
<name>A0A8K0G8T3_IGNLU</name>
<evidence type="ECO:0000256" key="2">
    <source>
        <dbReference type="ARBA" id="ARBA00005988"/>
    </source>
</evidence>
<evidence type="ECO:0000259" key="11">
    <source>
        <dbReference type="PROSITE" id="PS52035"/>
    </source>
</evidence>
<dbReference type="GO" id="GO:0008270">
    <property type="term" value="F:zinc ion binding"/>
    <property type="evidence" value="ECO:0007669"/>
    <property type="project" value="InterPro"/>
</dbReference>
<comment type="similarity">
    <text evidence="2 10">Belongs to the peptidase M14 family.</text>
</comment>
<dbReference type="PANTHER" id="PTHR11705">
    <property type="entry name" value="PROTEASE FAMILY M14 CARBOXYPEPTIDASE A,B"/>
    <property type="match status" value="1"/>
</dbReference>
<dbReference type="OrthoDB" id="3626597at2759"/>
<feature type="domain" description="Peptidase M14" evidence="11">
    <location>
        <begin position="119"/>
        <end position="414"/>
    </location>
</feature>
<evidence type="ECO:0000256" key="5">
    <source>
        <dbReference type="ARBA" id="ARBA00022723"/>
    </source>
</evidence>
<gene>
    <name evidence="12" type="ORF">ILUMI_10328</name>
</gene>
<evidence type="ECO:0000256" key="9">
    <source>
        <dbReference type="ARBA" id="ARBA00023049"/>
    </source>
</evidence>
<keyword evidence="13" id="KW-1185">Reference proteome</keyword>
<dbReference type="PROSITE" id="PS52035">
    <property type="entry name" value="PEPTIDASE_M14"/>
    <property type="match status" value="1"/>
</dbReference>
<dbReference type="AlphaFoldDB" id="A0A8K0G8T3"/>
<keyword evidence="7" id="KW-0378">Hydrolase</keyword>
<dbReference type="GO" id="GO:0005615">
    <property type="term" value="C:extracellular space"/>
    <property type="evidence" value="ECO:0007669"/>
    <property type="project" value="TreeGrafter"/>
</dbReference>
<dbReference type="InterPro" id="IPR000834">
    <property type="entry name" value="Peptidase_M14"/>
</dbReference>
<dbReference type="EMBL" id="VTPC01005613">
    <property type="protein sequence ID" value="KAF2895845.1"/>
    <property type="molecule type" value="Genomic_DNA"/>
</dbReference>
<dbReference type="SMART" id="SM00631">
    <property type="entry name" value="Zn_pept"/>
    <property type="match status" value="1"/>
</dbReference>
<evidence type="ECO:0000256" key="8">
    <source>
        <dbReference type="ARBA" id="ARBA00022833"/>
    </source>
</evidence>
<keyword evidence="4" id="KW-0645">Protease</keyword>
<dbReference type="SUPFAM" id="SSF53187">
    <property type="entry name" value="Zn-dependent exopeptidases"/>
    <property type="match status" value="1"/>
</dbReference>
<keyword evidence="5" id="KW-0479">Metal-binding</keyword>
<dbReference type="Gene3D" id="3.40.630.10">
    <property type="entry name" value="Zn peptidases"/>
    <property type="match status" value="1"/>
</dbReference>
<feature type="active site" description="Proton donor/acceptor" evidence="10">
    <location>
        <position position="380"/>
    </location>
</feature>
<dbReference type="Pfam" id="PF00246">
    <property type="entry name" value="Peptidase_M14"/>
    <property type="match status" value="1"/>
</dbReference>
<organism evidence="12 13">
    <name type="scientific">Ignelater luminosus</name>
    <name type="common">Cucubano</name>
    <name type="synonym">Pyrophorus luminosus</name>
    <dbReference type="NCBI Taxonomy" id="2038154"/>
    <lineage>
        <taxon>Eukaryota</taxon>
        <taxon>Metazoa</taxon>
        <taxon>Ecdysozoa</taxon>
        <taxon>Arthropoda</taxon>
        <taxon>Hexapoda</taxon>
        <taxon>Insecta</taxon>
        <taxon>Pterygota</taxon>
        <taxon>Neoptera</taxon>
        <taxon>Endopterygota</taxon>
        <taxon>Coleoptera</taxon>
        <taxon>Polyphaga</taxon>
        <taxon>Elateriformia</taxon>
        <taxon>Elateroidea</taxon>
        <taxon>Elateridae</taxon>
        <taxon>Agrypninae</taxon>
        <taxon>Pyrophorini</taxon>
        <taxon>Ignelater</taxon>
    </lineage>
</organism>
<evidence type="ECO:0000256" key="6">
    <source>
        <dbReference type="ARBA" id="ARBA00022729"/>
    </source>
</evidence>
<evidence type="ECO:0000313" key="12">
    <source>
        <dbReference type="EMBL" id="KAF2895845.1"/>
    </source>
</evidence>
<dbReference type="FunFam" id="3.40.630.10:FF:000084">
    <property type="entry name" value="Carboxypeptidase B2"/>
    <property type="match status" value="1"/>
</dbReference>
<evidence type="ECO:0000256" key="10">
    <source>
        <dbReference type="PROSITE-ProRule" id="PRU01379"/>
    </source>
</evidence>
<dbReference type="Proteomes" id="UP000801492">
    <property type="component" value="Unassembled WGS sequence"/>
</dbReference>
<reference evidence="12" key="1">
    <citation type="submission" date="2019-08" db="EMBL/GenBank/DDBJ databases">
        <title>The genome of the North American firefly Photinus pyralis.</title>
        <authorList>
            <consortium name="Photinus pyralis genome working group"/>
            <person name="Fallon T.R."/>
            <person name="Sander Lower S.E."/>
            <person name="Weng J.-K."/>
        </authorList>
    </citation>
    <scope>NUCLEOTIDE SEQUENCE</scope>
    <source>
        <strain evidence="12">TRF0915ILg1</strain>
        <tissue evidence="12">Whole body</tissue>
    </source>
</reference>
<protein>
    <recommendedName>
        <fullName evidence="11">Peptidase M14 domain-containing protein</fullName>
    </recommendedName>
</protein>
<keyword evidence="3" id="KW-0121">Carboxypeptidase</keyword>
<sequence>MDINPFEFLHFIIFFLDNCLCRNFFTDPLQKIKAEIPKTQWKFLQYEFSTNHLDIHRFRYQAQSIVIEAGASVLGEEALENANIPFSITEIDLHEAVKNDLNQTINNPGIVNGSITFQRTLRYDEILNFLKEVPKRSTSYRYISVEAIGKSFENRDIQMVKIQHPAAKSIMFFDAGIHGREWISVMTALYLIVRLIEADRNDDINDVNWYIIPCVNPDGFIYSHEQFPFQRGNRNVTDCPPPCSVCGVDLNRNFGYKWGVDGLTSNNCSLTNPGSHAFSEPESKALANTLEKYAKDIQLYISMHSYGCDFLLPWTYEEKPCDDADDLNKAADRSAALMNSFKASPQCRFDVQTAGIMPNAGSSEDYAKGALNIKYVYTLELQSGGQSGFYPLEREIQDSVLQSYAGIKDITHYIHTETGRNQEMGRRMLEQSRRKSGCREIYSVNLSLYILFCFISALS</sequence>
<accession>A0A8K0G8T3</accession>
<evidence type="ECO:0000256" key="7">
    <source>
        <dbReference type="ARBA" id="ARBA00022801"/>
    </source>
</evidence>
<dbReference type="GO" id="GO:0006508">
    <property type="term" value="P:proteolysis"/>
    <property type="evidence" value="ECO:0007669"/>
    <property type="project" value="UniProtKB-KW"/>
</dbReference>
<evidence type="ECO:0000313" key="13">
    <source>
        <dbReference type="Proteomes" id="UP000801492"/>
    </source>
</evidence>
<evidence type="ECO:0000256" key="3">
    <source>
        <dbReference type="ARBA" id="ARBA00022645"/>
    </source>
</evidence>
<evidence type="ECO:0000256" key="1">
    <source>
        <dbReference type="ARBA" id="ARBA00001947"/>
    </source>
</evidence>
<proteinExistence type="inferred from homology"/>
<keyword evidence="6" id="KW-0732">Signal</keyword>
<dbReference type="GO" id="GO:0004181">
    <property type="term" value="F:metallocarboxypeptidase activity"/>
    <property type="evidence" value="ECO:0007669"/>
    <property type="project" value="InterPro"/>
</dbReference>
<comment type="cofactor">
    <cofactor evidence="1">
        <name>Zn(2+)</name>
        <dbReference type="ChEBI" id="CHEBI:29105"/>
    </cofactor>
</comment>
<dbReference type="PRINTS" id="PR00765">
    <property type="entry name" value="CRBOXYPTASEA"/>
</dbReference>
<comment type="caution">
    <text evidence="12">The sequence shown here is derived from an EMBL/GenBank/DDBJ whole genome shotgun (WGS) entry which is preliminary data.</text>
</comment>